<proteinExistence type="predicted"/>
<protein>
    <recommendedName>
        <fullName evidence="2">Zn(2)-C6 fungal-type domain-containing protein</fullName>
    </recommendedName>
</protein>
<dbReference type="PANTHER" id="PTHR47431:SF1">
    <property type="entry name" value="ZN(II)2CYS6 TRANSCRIPTION FACTOR (EUROFUNG)"/>
    <property type="match status" value="1"/>
</dbReference>
<accession>A0A0P1BIM0</accession>
<feature type="region of interest" description="Disordered" evidence="1">
    <location>
        <begin position="809"/>
        <end position="837"/>
    </location>
</feature>
<evidence type="ECO:0000313" key="4">
    <source>
        <dbReference type="Proteomes" id="UP000054845"/>
    </source>
</evidence>
<evidence type="ECO:0000256" key="1">
    <source>
        <dbReference type="SAM" id="MobiDB-lite"/>
    </source>
</evidence>
<dbReference type="PROSITE" id="PS50048">
    <property type="entry name" value="ZN2_CY6_FUNGAL_2"/>
    <property type="match status" value="1"/>
</dbReference>
<feature type="region of interest" description="Disordered" evidence="1">
    <location>
        <begin position="48"/>
        <end position="82"/>
    </location>
</feature>
<evidence type="ECO:0000313" key="3">
    <source>
        <dbReference type="EMBL" id="CEH16117.1"/>
    </source>
</evidence>
<dbReference type="InterPro" id="IPR001138">
    <property type="entry name" value="Zn2Cys6_DnaBD"/>
</dbReference>
<evidence type="ECO:0000259" key="2">
    <source>
        <dbReference type="PROSITE" id="PS50048"/>
    </source>
</evidence>
<dbReference type="GO" id="GO:0000981">
    <property type="term" value="F:DNA-binding transcription factor activity, RNA polymerase II-specific"/>
    <property type="evidence" value="ECO:0007669"/>
    <property type="project" value="InterPro"/>
</dbReference>
<dbReference type="InterPro" id="IPR036864">
    <property type="entry name" value="Zn2-C6_fun-type_DNA-bd_sf"/>
</dbReference>
<dbReference type="Proteomes" id="UP000054845">
    <property type="component" value="Unassembled WGS sequence"/>
</dbReference>
<feature type="region of interest" description="Disordered" evidence="1">
    <location>
        <begin position="858"/>
        <end position="880"/>
    </location>
</feature>
<dbReference type="GO" id="GO:0008270">
    <property type="term" value="F:zinc ion binding"/>
    <property type="evidence" value="ECO:0007669"/>
    <property type="project" value="InterPro"/>
</dbReference>
<feature type="domain" description="Zn(2)-C6 fungal-type" evidence="2">
    <location>
        <begin position="90"/>
        <end position="121"/>
    </location>
</feature>
<feature type="compositionally biased region" description="Basic and acidic residues" evidence="1">
    <location>
        <begin position="66"/>
        <end position="81"/>
    </location>
</feature>
<dbReference type="PANTHER" id="PTHR47431">
    <property type="entry name" value="ZN(II)2CYS6 TRANSCRIPTION FACTOR (EUROFUNG)-RELATED"/>
    <property type="match status" value="1"/>
</dbReference>
<dbReference type="STRING" id="401625.A0A0P1BIM0"/>
<reference evidence="3 4" key="1">
    <citation type="submission" date="2014-09" db="EMBL/GenBank/DDBJ databases">
        <authorList>
            <person name="Magalhaes I.L.F."/>
            <person name="Oliveira U."/>
            <person name="Santos F.R."/>
            <person name="Vidigal T.H.D.A."/>
            <person name="Brescovit A.D."/>
            <person name="Santos A.J."/>
        </authorList>
    </citation>
    <scope>NUCLEOTIDE SEQUENCE [LARGE SCALE GENOMIC DNA]</scope>
</reference>
<feature type="compositionally biased region" description="Acidic residues" evidence="1">
    <location>
        <begin position="812"/>
        <end position="821"/>
    </location>
</feature>
<dbReference type="PROSITE" id="PS00463">
    <property type="entry name" value="ZN2_CY6_FUNGAL_1"/>
    <property type="match status" value="1"/>
</dbReference>
<dbReference type="Pfam" id="PF00172">
    <property type="entry name" value="Zn_clus"/>
    <property type="match status" value="1"/>
</dbReference>
<dbReference type="CDD" id="cd12148">
    <property type="entry name" value="fungal_TF_MHR"/>
    <property type="match status" value="1"/>
</dbReference>
<dbReference type="Gene3D" id="4.10.240.10">
    <property type="entry name" value="Zn(2)-C6 fungal-type DNA-binding domain"/>
    <property type="match status" value="1"/>
</dbReference>
<dbReference type="CDD" id="cd00067">
    <property type="entry name" value="GAL4"/>
    <property type="match status" value="1"/>
</dbReference>
<sequence>MSLTQTDDHIKTAILQLTLQRTKLLPTIRKEVAVVTIGGTINKVKMEGVADDEEESKAKSNIGPVRESKENKAERREKESKVAQSPAKAACTFCRSRKSRCNGKCPCAACIARGRIDDCIYTISRRGGKPKPKQAPSSTANSLESHLEQLFALSDLPSDVRVPGQVPQLRPFQTDMSFDGQDVAGPSAWSCNEGTMGNEELEQLLSSMSATYGAPDQQTGQYSTIAQGSMPNQGGSHCNMSWQDQSQAAAANSGLAPLFGGELAHQARGQPSATHSMPMTLAQSDEGEGAQSLLADYYRYLYRFIPVFVSPARLTPVLSGSMPASSPFLHALRALLPLLRGESSSMQQPFAVPTGGQHGLNFGSAEKHARLRGLTSWWERKATEEIDSVLERLEGDEDQMTKEALTLEVCQSLCTLAIYEYGSGRALKARLKADQALGLAMSKGYHQVLSASYTGSGTPGPQIGLGAEGAAKHYFAGVEPGEIGQMKRRVWWTVWSLVMWSAYNTARTPTIRADDPRVRTDMPACRDASAWASNVRSLQALLLVQDRVLALSRLQEENLAEVETSGPGGVTLPASPANAVAGSPLSANTPASASGGPTKVIPAAFSSLPTIATKQDILQSMQEIDASLQEQIKAIEEPGADLGGAINHSRQSSGARQNASAEEVEDGLVAYLKSSAAIQLYTSSLTLHIGQAFQGASLFERKLCFLNSVNDSTDSMAACQVPMPDVFDDSSGGANLQQIGPASSSNLELYQRGPFLPRLSLDRCVHASKRLLEISRHAGKDPQPNPFGACSFVLISFVCLMQALAISGTPDGEGDTEENDDSNTPPRRPQQGQMPASYSRDLLLSGQGAAALSPAVKQDGQLNGGHQRSDFTGDAGQGVISGGSRLQRLERIWQRVREVHETLKAMSDSWAITIPMQEEVSNCLAASKALLASPFGLQSMPTTAAGPQVTGGALPEAGISDTMDFQNSAVPSAMDAPLGFDPLLGFDDAAESPWSGISTGQ</sequence>
<name>A0A0P1BIM0_9BASI</name>
<feature type="compositionally biased region" description="Polar residues" evidence="1">
    <location>
        <begin position="822"/>
        <end position="836"/>
    </location>
</feature>
<dbReference type="SUPFAM" id="SSF57701">
    <property type="entry name" value="Zn2/Cys6 DNA-binding domain"/>
    <property type="match status" value="1"/>
</dbReference>
<dbReference type="AlphaFoldDB" id="A0A0P1BIM0"/>
<dbReference type="SMART" id="SM00066">
    <property type="entry name" value="GAL4"/>
    <property type="match status" value="1"/>
</dbReference>
<dbReference type="OrthoDB" id="39175at2759"/>
<dbReference type="EMBL" id="CCYA01000278">
    <property type="protein sequence ID" value="CEH16117.1"/>
    <property type="molecule type" value="Genomic_DNA"/>
</dbReference>
<organism evidence="3 4">
    <name type="scientific">Ceraceosorus bombacis</name>
    <dbReference type="NCBI Taxonomy" id="401625"/>
    <lineage>
        <taxon>Eukaryota</taxon>
        <taxon>Fungi</taxon>
        <taxon>Dikarya</taxon>
        <taxon>Basidiomycota</taxon>
        <taxon>Ustilaginomycotina</taxon>
        <taxon>Exobasidiomycetes</taxon>
        <taxon>Ceraceosorales</taxon>
        <taxon>Ceraceosoraceae</taxon>
        <taxon>Ceraceosorus</taxon>
    </lineage>
</organism>
<keyword evidence="4" id="KW-1185">Reference proteome</keyword>